<dbReference type="InterPro" id="IPR013986">
    <property type="entry name" value="DExx_box_DNA_helicase_dom_sf"/>
</dbReference>
<comment type="caution">
    <text evidence="18">The sequence shown here is derived from an EMBL/GenBank/DDBJ whole genome shotgun (WGS) entry which is preliminary data.</text>
</comment>
<dbReference type="GO" id="GO:0005524">
    <property type="term" value="F:ATP binding"/>
    <property type="evidence" value="ECO:0007669"/>
    <property type="project" value="UniProtKB-UniRule"/>
</dbReference>
<dbReference type="GO" id="GO:0033202">
    <property type="term" value="C:DNA helicase complex"/>
    <property type="evidence" value="ECO:0007669"/>
    <property type="project" value="TreeGrafter"/>
</dbReference>
<keyword evidence="8 15" id="KW-0067">ATP-binding</keyword>
<dbReference type="PROSITE" id="PS51217">
    <property type="entry name" value="UVRD_HELICASE_CTER"/>
    <property type="match status" value="1"/>
</dbReference>
<keyword evidence="4" id="KW-0227">DNA damage</keyword>
<keyword evidence="3 15" id="KW-0547">Nucleotide-binding</keyword>
<dbReference type="Pfam" id="PF12705">
    <property type="entry name" value="PDDEXK_1"/>
    <property type="match status" value="1"/>
</dbReference>
<dbReference type="SUPFAM" id="SSF52980">
    <property type="entry name" value="Restriction endonuclease-like"/>
    <property type="match status" value="1"/>
</dbReference>
<gene>
    <name evidence="18" type="ORF">CGZ91_05330</name>
</gene>
<evidence type="ECO:0000256" key="3">
    <source>
        <dbReference type="ARBA" id="ARBA00022741"/>
    </source>
</evidence>
<keyword evidence="9" id="KW-0238">DNA-binding</keyword>
<evidence type="ECO:0000256" key="6">
    <source>
        <dbReference type="ARBA" id="ARBA00022806"/>
    </source>
</evidence>
<keyword evidence="2" id="KW-0540">Nuclease</keyword>
<dbReference type="OrthoDB" id="5240387at2"/>
<evidence type="ECO:0000256" key="14">
    <source>
        <dbReference type="ARBA" id="ARBA00048988"/>
    </source>
</evidence>
<dbReference type="Pfam" id="PF00580">
    <property type="entry name" value="UvrD-helicase"/>
    <property type="match status" value="1"/>
</dbReference>
<feature type="domain" description="UvrD-like helicase ATP-binding" evidence="16">
    <location>
        <begin position="17"/>
        <end position="313"/>
    </location>
</feature>
<name>A0A255EH92_9ACTN</name>
<dbReference type="Pfam" id="PF13361">
    <property type="entry name" value="UvrD_C"/>
    <property type="match status" value="1"/>
</dbReference>
<accession>A0A255EH92</accession>
<keyword evidence="10" id="KW-0234">DNA repair</keyword>
<dbReference type="InterPro" id="IPR027417">
    <property type="entry name" value="P-loop_NTPase"/>
</dbReference>
<dbReference type="PANTHER" id="PTHR11070:SF59">
    <property type="entry name" value="DNA 3'-5' HELICASE"/>
    <property type="match status" value="1"/>
</dbReference>
<dbReference type="PROSITE" id="PS51198">
    <property type="entry name" value="UVRD_HELICASE_ATP_BIND"/>
    <property type="match status" value="1"/>
</dbReference>
<dbReference type="GO" id="GO:0004527">
    <property type="term" value="F:exonuclease activity"/>
    <property type="evidence" value="ECO:0007669"/>
    <property type="project" value="UniProtKB-KW"/>
</dbReference>
<evidence type="ECO:0000256" key="11">
    <source>
        <dbReference type="ARBA" id="ARBA00023235"/>
    </source>
</evidence>
<comment type="catalytic activity">
    <reaction evidence="12">
        <text>Couples ATP hydrolysis with the unwinding of duplex DNA by translocating in the 3'-5' direction.</text>
        <dbReference type="EC" id="5.6.2.4"/>
    </reaction>
</comment>
<dbReference type="Gene3D" id="3.90.320.10">
    <property type="match status" value="1"/>
</dbReference>
<dbReference type="InterPro" id="IPR014017">
    <property type="entry name" value="DNA_helicase_UvrD-like_C"/>
</dbReference>
<dbReference type="Gene3D" id="3.40.50.300">
    <property type="entry name" value="P-loop containing nucleotide triphosphate hydrolases"/>
    <property type="match status" value="2"/>
</dbReference>
<dbReference type="GO" id="GO:0005829">
    <property type="term" value="C:cytosol"/>
    <property type="evidence" value="ECO:0007669"/>
    <property type="project" value="TreeGrafter"/>
</dbReference>
<sequence>MATPSSAVVPASRVTDVTPDEHQRRVIDHAGPAALVLAGAGTGKTTTVAYTVAERMRRDHLRSDQVLTLTFSRRAATDLAGQIGGLLQQSVTNPLAMTFHSLALALVRRFWDRLDDTRSEPMRLLTAPQQTVVLRDLLAEGRTDFGARFAQARTTRAFSRDVGALLTRARQLGLDPDHLIEIGERADRPDWRAVGEFFEEYLDVLDAMHHLDYAELVHRARLLLADPEVAGEIHDELRLICIDELQDCDPAQVALVRELAGPRCQVVAFADPDQSIYGFRGAGPGILRSFWQSFTHAGQEPALLSLQTSHRAGANLLSALSGVARRLPVPPGIPALTPASEGAASVVSYRSAQPAPGLPEGEVQVWECSSEMSQAHHIAQLLRRAHLVEGRPWTDMAVLVRSGRASIPVLSRALIAAGVPVRVAGDEVPLASELAVRPLLAGLEAVAEAWPDLDADTAARLLTSPLGGLDSVGLRRLGRQLRASWTPDGVDGADQAPPMSTELIARVLTRPEILGPHADESAELRALVSLHQVLAAAREKFEQRRPIAEVLWSLWSGTDWPQRLRRRATVAGEQGLAADRDLDAVLALFDLARRHDEGSRGHGVTYFLDDVAGQQIPASTVRPGGRERPGVALMTAHRAKGEQWPLVVVAGAQEGTWPDLRRRSALLEPARLGRNGMDEPPSTASLVAEERRLFLVACARAAEQLVVSTVLGTEGEGDAPSRFAAELGVRPQRLEGRPERPLSLSVFVGELRRCAADPEASPALREAATKRLGEIAAARDSDGNLLVPHADPNTWWGMTQPAPTNTLDLQRLTLSAGDVESLLTCPRSWFLTKKARAQRPGTNATSIGNLIHVLAERMVSRGWGQLELADALDRSWQAVPSEAPWLSASQRAEVENALERLHLWHQRQVREVIGVEVEFEVNATIEDREVTCRGRVDRLERDVNGRLWVVDFKTGRTVAKAEENIQLAFYQWVVAQGGFDRLVPDAQPGGAELVFLRGESKYETGMPIVTSQLSLLERPYLSSDPDDPDRAYSSWAEARVARAVRTMVAAEFPAISNPGCRWCPFTASCPAKSEQVVA</sequence>
<dbReference type="Gene3D" id="1.10.10.160">
    <property type="match status" value="1"/>
</dbReference>
<evidence type="ECO:0000256" key="7">
    <source>
        <dbReference type="ARBA" id="ARBA00022839"/>
    </source>
</evidence>
<feature type="domain" description="UvrD-like helicase C-terminal" evidence="17">
    <location>
        <begin position="314"/>
        <end position="641"/>
    </location>
</feature>
<dbReference type="InterPro" id="IPR000212">
    <property type="entry name" value="DNA_helicase_UvrD/REP"/>
</dbReference>
<dbReference type="InterPro" id="IPR038726">
    <property type="entry name" value="PDDEXK_AddAB-type"/>
</dbReference>
<dbReference type="InterPro" id="IPR014016">
    <property type="entry name" value="UvrD-like_ATP-bd"/>
</dbReference>
<dbReference type="CDD" id="cd17932">
    <property type="entry name" value="DEXQc_UvrD"/>
    <property type="match status" value="1"/>
</dbReference>
<evidence type="ECO:0000313" key="19">
    <source>
        <dbReference type="Proteomes" id="UP000216300"/>
    </source>
</evidence>
<evidence type="ECO:0000313" key="18">
    <source>
        <dbReference type="EMBL" id="OYN90908.1"/>
    </source>
</evidence>
<dbReference type="SUPFAM" id="SSF52540">
    <property type="entry name" value="P-loop containing nucleoside triphosphate hydrolases"/>
    <property type="match status" value="1"/>
</dbReference>
<proteinExistence type="inferred from homology"/>
<dbReference type="EMBL" id="NMVJ01000006">
    <property type="protein sequence ID" value="OYN90908.1"/>
    <property type="molecule type" value="Genomic_DNA"/>
</dbReference>
<keyword evidence="7" id="KW-0269">Exonuclease</keyword>
<feature type="binding site" evidence="15">
    <location>
        <begin position="38"/>
        <end position="45"/>
    </location>
    <ligand>
        <name>ATP</name>
        <dbReference type="ChEBI" id="CHEBI:30616"/>
    </ligand>
</feature>
<keyword evidence="5 15" id="KW-0378">Hydrolase</keyword>
<protein>
    <recommendedName>
        <fullName evidence="13">DNA 3'-5' helicase</fullName>
        <ecNumber evidence="13">5.6.2.4</ecNumber>
    </recommendedName>
</protein>
<evidence type="ECO:0000256" key="4">
    <source>
        <dbReference type="ARBA" id="ARBA00022763"/>
    </source>
</evidence>
<evidence type="ECO:0000256" key="5">
    <source>
        <dbReference type="ARBA" id="ARBA00022801"/>
    </source>
</evidence>
<evidence type="ECO:0000256" key="12">
    <source>
        <dbReference type="ARBA" id="ARBA00034617"/>
    </source>
</evidence>
<dbReference type="GO" id="GO:0003677">
    <property type="term" value="F:DNA binding"/>
    <property type="evidence" value="ECO:0007669"/>
    <property type="project" value="UniProtKB-KW"/>
</dbReference>
<keyword evidence="11" id="KW-0413">Isomerase</keyword>
<evidence type="ECO:0000256" key="13">
    <source>
        <dbReference type="ARBA" id="ARBA00034808"/>
    </source>
</evidence>
<dbReference type="AlphaFoldDB" id="A0A255EH92"/>
<reference evidence="18 19" key="1">
    <citation type="submission" date="2017-07" db="EMBL/GenBank/DDBJ databases">
        <title>Draft whole genome sequences of clinical Proprionibacteriaceae strains.</title>
        <authorList>
            <person name="Bernier A.-M."/>
            <person name="Bernard K."/>
            <person name="Domingo M.-C."/>
        </authorList>
    </citation>
    <scope>NUCLEOTIDE SEQUENCE [LARGE SCALE GENOMIC DNA]</scope>
    <source>
        <strain evidence="18 19">NML 150081</strain>
    </source>
</reference>
<dbReference type="InterPro" id="IPR011604">
    <property type="entry name" value="PDDEXK-like_dom_sf"/>
</dbReference>
<dbReference type="GO" id="GO:0000725">
    <property type="term" value="P:recombinational repair"/>
    <property type="evidence" value="ECO:0007669"/>
    <property type="project" value="TreeGrafter"/>
</dbReference>
<keyword evidence="6 15" id="KW-0347">Helicase</keyword>
<dbReference type="EC" id="5.6.2.4" evidence="13"/>
<evidence type="ECO:0000256" key="9">
    <source>
        <dbReference type="ARBA" id="ARBA00023125"/>
    </source>
</evidence>
<evidence type="ECO:0000259" key="17">
    <source>
        <dbReference type="PROSITE" id="PS51217"/>
    </source>
</evidence>
<dbReference type="Gene3D" id="1.10.486.10">
    <property type="entry name" value="PCRA, domain 4"/>
    <property type="match status" value="1"/>
</dbReference>
<dbReference type="InterPro" id="IPR011335">
    <property type="entry name" value="Restrct_endonuc-II-like"/>
</dbReference>
<dbReference type="Proteomes" id="UP000216300">
    <property type="component" value="Unassembled WGS sequence"/>
</dbReference>
<dbReference type="PANTHER" id="PTHR11070">
    <property type="entry name" value="UVRD / RECB / PCRA DNA HELICASE FAMILY MEMBER"/>
    <property type="match status" value="1"/>
</dbReference>
<comment type="catalytic activity">
    <reaction evidence="14">
        <text>ATP + H2O = ADP + phosphate + H(+)</text>
        <dbReference type="Rhea" id="RHEA:13065"/>
        <dbReference type="ChEBI" id="CHEBI:15377"/>
        <dbReference type="ChEBI" id="CHEBI:15378"/>
        <dbReference type="ChEBI" id="CHEBI:30616"/>
        <dbReference type="ChEBI" id="CHEBI:43474"/>
        <dbReference type="ChEBI" id="CHEBI:456216"/>
        <dbReference type="EC" id="5.6.2.4"/>
    </reaction>
</comment>
<evidence type="ECO:0000259" key="16">
    <source>
        <dbReference type="PROSITE" id="PS51198"/>
    </source>
</evidence>
<organism evidence="18 19">
    <name type="scientific">Parenemella sanctibonifatiensis</name>
    <dbReference type="NCBI Taxonomy" id="2016505"/>
    <lineage>
        <taxon>Bacteria</taxon>
        <taxon>Bacillati</taxon>
        <taxon>Actinomycetota</taxon>
        <taxon>Actinomycetes</taxon>
        <taxon>Propionibacteriales</taxon>
        <taxon>Propionibacteriaceae</taxon>
        <taxon>Parenemella</taxon>
    </lineage>
</organism>
<keyword evidence="19" id="KW-1185">Reference proteome</keyword>
<evidence type="ECO:0000256" key="2">
    <source>
        <dbReference type="ARBA" id="ARBA00022722"/>
    </source>
</evidence>
<comment type="similarity">
    <text evidence="1">Belongs to the helicase family. UvrD subfamily.</text>
</comment>
<evidence type="ECO:0000256" key="10">
    <source>
        <dbReference type="ARBA" id="ARBA00023204"/>
    </source>
</evidence>
<evidence type="ECO:0000256" key="8">
    <source>
        <dbReference type="ARBA" id="ARBA00022840"/>
    </source>
</evidence>
<dbReference type="GO" id="GO:0043138">
    <property type="term" value="F:3'-5' DNA helicase activity"/>
    <property type="evidence" value="ECO:0007669"/>
    <property type="project" value="UniProtKB-EC"/>
</dbReference>
<evidence type="ECO:0000256" key="1">
    <source>
        <dbReference type="ARBA" id="ARBA00009922"/>
    </source>
</evidence>
<evidence type="ECO:0000256" key="15">
    <source>
        <dbReference type="PROSITE-ProRule" id="PRU00560"/>
    </source>
</evidence>